<gene>
    <name evidence="3" type="ORF">PKNOH_S04368700</name>
</gene>
<feature type="region of interest" description="Disordered" evidence="1">
    <location>
        <begin position="134"/>
        <end position="186"/>
    </location>
</feature>
<feature type="compositionally biased region" description="Basic and acidic residues" evidence="1">
    <location>
        <begin position="135"/>
        <end position="171"/>
    </location>
</feature>
<feature type="domain" description="Plasmodium RESA N-terminal" evidence="2">
    <location>
        <begin position="238"/>
        <end position="358"/>
    </location>
</feature>
<dbReference type="NCBIfam" id="TIGR01639">
    <property type="entry name" value="P_fal_TIGR01639"/>
    <property type="match status" value="1"/>
</dbReference>
<dbReference type="EMBL" id="NETL01000018">
    <property type="protein sequence ID" value="OTN68037.1"/>
    <property type="molecule type" value="Genomic_DNA"/>
</dbReference>
<dbReference type="PANTHER" id="PTHR36193">
    <property type="entry name" value="PHISTB DOMAIN-CONTAINING RESA-LIKE PROTEIN 1"/>
    <property type="match status" value="1"/>
</dbReference>
<dbReference type="Proteomes" id="UP000195012">
    <property type="component" value="Unassembled WGS sequence"/>
</dbReference>
<dbReference type="InterPro" id="IPR006526">
    <property type="entry name" value="Export_prot_PHISTa/b/c"/>
</dbReference>
<comment type="caution">
    <text evidence="3">The sequence shown here is derived from an EMBL/GenBank/DDBJ whole genome shotgun (WGS) entry which is preliminary data.</text>
</comment>
<evidence type="ECO:0000259" key="2">
    <source>
        <dbReference type="Pfam" id="PF09687"/>
    </source>
</evidence>
<evidence type="ECO:0000313" key="3">
    <source>
        <dbReference type="EMBL" id="OTN68037.1"/>
    </source>
</evidence>
<name>A0A1Y3DZ38_PLAKN</name>
<organism evidence="3 4">
    <name type="scientific">Plasmodium knowlesi</name>
    <dbReference type="NCBI Taxonomy" id="5850"/>
    <lineage>
        <taxon>Eukaryota</taxon>
        <taxon>Sar</taxon>
        <taxon>Alveolata</taxon>
        <taxon>Apicomplexa</taxon>
        <taxon>Aconoidasida</taxon>
        <taxon>Haemosporida</taxon>
        <taxon>Plasmodiidae</taxon>
        <taxon>Plasmodium</taxon>
        <taxon>Plasmodium (Plasmodium)</taxon>
    </lineage>
</organism>
<evidence type="ECO:0000313" key="4">
    <source>
        <dbReference type="Proteomes" id="UP000195012"/>
    </source>
</evidence>
<dbReference type="VEuPathDB" id="PlasmoDB:PKNOH_S04368700"/>
<dbReference type="VEuPathDB" id="PlasmoDB:PKA1H_050021600"/>
<dbReference type="Pfam" id="PF09687">
    <property type="entry name" value="PRESAN"/>
    <property type="match status" value="1"/>
</dbReference>
<dbReference type="OrthoDB" id="387576at2759"/>
<accession>A0A1Y3DZ38</accession>
<dbReference type="InterPro" id="IPR019111">
    <property type="entry name" value="PRESA_N"/>
</dbReference>
<sequence length="382" mass="44049">MPYSSSESIFVNPGICDNYGTQVQKFYDDEIESYVHRSGNGRQNIRTGGCSSRRGSRNLLSKMLMFSSFSSLLSSIPSESTLDNSIMPEHQIYPYDNFCRGDARESRYVQMVDKSKRVKRGIVADPLLGNSYNDVRSDESIDLSSDERSDGMSDGRSDGMSDGMSDGRSDESSGDENDDVWNLSDGSLEDIEIGEEVFEDGILMNSNYDKIRTLKYNKIIEDDEVPAGCESSDFNTHMTEEDVNESIKNLDDPVSFRDMFIVYNSFHENERNKFKTMQNTLKNLFDHVAEEEPLDEGYKKKIWADISTYMIHEMLKKDFEDFKSLYKLEEMGKYTRDEYVRFLREKKSSWNFFLRHMEAIGRNMIYNSVTRGSHNGRDHAII</sequence>
<protein>
    <recommendedName>
        <fullName evidence="2">Plasmodium RESA N-terminal domain-containing protein</fullName>
    </recommendedName>
</protein>
<dbReference type="OMA" id="SFHENER"/>
<dbReference type="Gene3D" id="6.10.280.180">
    <property type="entry name" value="Plasmodium RESA, N-terminal helical domain"/>
    <property type="match status" value="1"/>
</dbReference>
<proteinExistence type="predicted"/>
<dbReference type="VEuPathDB" id="PlasmoDB:PKNH_0515900"/>
<dbReference type="PANTHER" id="PTHR36193:SF23">
    <property type="entry name" value="PHISTB DOMAIN-CONTAINING RESA-LIKE PROTEIN 1"/>
    <property type="match status" value="1"/>
</dbReference>
<reference evidence="3 4" key="1">
    <citation type="submission" date="2017-05" db="EMBL/GenBank/DDBJ databases">
        <title>PacBio assembly of a Plasmodium knowlesi genome sequence with Hi-C correction and manual annotation of the SICAvar gene family.</title>
        <authorList>
            <person name="Lapp S.A."/>
            <person name="Geraldo J.A."/>
            <person name="Chien J.-T."/>
            <person name="Ay F."/>
            <person name="Pakala S.B."/>
            <person name="Batugedara G."/>
            <person name="Humphrey J.C."/>
            <person name="Debarry J.D."/>
            <person name="Le Roch K.G."/>
            <person name="Galinski M.R."/>
            <person name="Kissinger J.C."/>
        </authorList>
    </citation>
    <scope>NUCLEOTIDE SEQUENCE [LARGE SCALE GENOMIC DNA]</scope>
    <source>
        <strain evidence="4">Malayan Strain Pk1 (A+)</strain>
    </source>
</reference>
<evidence type="ECO:0000256" key="1">
    <source>
        <dbReference type="SAM" id="MobiDB-lite"/>
    </source>
</evidence>
<dbReference type="AlphaFoldDB" id="A0A1Y3DZ38"/>
<dbReference type="InterPro" id="IPR044885">
    <property type="entry name" value="PRESA_N_sf"/>
</dbReference>